<dbReference type="EMBL" id="GBRH01191609">
    <property type="protein sequence ID" value="JAE06287.1"/>
    <property type="molecule type" value="Transcribed_RNA"/>
</dbReference>
<reference evidence="2" key="2">
    <citation type="journal article" date="2015" name="Data Brief">
        <title>Shoot transcriptome of the giant reed, Arundo donax.</title>
        <authorList>
            <person name="Barrero R.A."/>
            <person name="Guerrero F.D."/>
            <person name="Moolhuijzen P."/>
            <person name="Goolsby J.A."/>
            <person name="Tidwell J."/>
            <person name="Bellgard S.E."/>
            <person name="Bellgard M.I."/>
        </authorList>
    </citation>
    <scope>NUCLEOTIDE SEQUENCE</scope>
    <source>
        <tissue evidence="2">Shoot tissue taken approximately 20 cm above the soil surface</tissue>
    </source>
</reference>
<name>A0A0A9F1S0_ARUDO</name>
<organism evidence="2">
    <name type="scientific">Arundo donax</name>
    <name type="common">Giant reed</name>
    <name type="synonym">Donax arundinaceus</name>
    <dbReference type="NCBI Taxonomy" id="35708"/>
    <lineage>
        <taxon>Eukaryota</taxon>
        <taxon>Viridiplantae</taxon>
        <taxon>Streptophyta</taxon>
        <taxon>Embryophyta</taxon>
        <taxon>Tracheophyta</taxon>
        <taxon>Spermatophyta</taxon>
        <taxon>Magnoliopsida</taxon>
        <taxon>Liliopsida</taxon>
        <taxon>Poales</taxon>
        <taxon>Poaceae</taxon>
        <taxon>PACMAD clade</taxon>
        <taxon>Arundinoideae</taxon>
        <taxon>Arundineae</taxon>
        <taxon>Arundo</taxon>
    </lineage>
</organism>
<proteinExistence type="predicted"/>
<dbReference type="AlphaFoldDB" id="A0A0A9F1S0"/>
<reference evidence="2" key="1">
    <citation type="submission" date="2014-09" db="EMBL/GenBank/DDBJ databases">
        <authorList>
            <person name="Magalhaes I.L.F."/>
            <person name="Oliveira U."/>
            <person name="Santos F.R."/>
            <person name="Vidigal T.H.D.A."/>
            <person name="Brescovit A.D."/>
            <person name="Santos A.J."/>
        </authorList>
    </citation>
    <scope>NUCLEOTIDE SEQUENCE</scope>
    <source>
        <tissue evidence="2">Shoot tissue taken approximately 20 cm above the soil surface</tissue>
    </source>
</reference>
<accession>A0A0A9F1S0</accession>
<feature type="region of interest" description="Disordered" evidence="1">
    <location>
        <begin position="55"/>
        <end position="86"/>
    </location>
</feature>
<sequence length="86" mass="9756">MPLNLLYDQSRTVRFAQPPNSYREMSLEKLFPAMLMCVKLAGAMARNLAGRTPDMRFHDKSRTATPLHSASSGSSPVNWLAERLRY</sequence>
<feature type="compositionally biased region" description="Polar residues" evidence="1">
    <location>
        <begin position="63"/>
        <end position="77"/>
    </location>
</feature>
<evidence type="ECO:0000256" key="1">
    <source>
        <dbReference type="SAM" id="MobiDB-lite"/>
    </source>
</evidence>
<protein>
    <submittedName>
        <fullName evidence="2">Uncharacterized protein</fullName>
    </submittedName>
</protein>
<evidence type="ECO:0000313" key="2">
    <source>
        <dbReference type="EMBL" id="JAE06287.1"/>
    </source>
</evidence>